<feature type="compositionally biased region" description="Polar residues" evidence="1">
    <location>
        <begin position="159"/>
        <end position="175"/>
    </location>
</feature>
<dbReference type="PANTHER" id="PTHR33096">
    <property type="entry name" value="CXC2 DOMAIN-CONTAINING PROTEIN"/>
    <property type="match status" value="1"/>
</dbReference>
<keyword evidence="3" id="KW-1185">Reference proteome</keyword>
<organism evidence="2 3">
    <name type="scientific">Coprinopsis marcescibilis</name>
    <name type="common">Agaric fungus</name>
    <name type="synonym">Psathyrella marcescibilis</name>
    <dbReference type="NCBI Taxonomy" id="230819"/>
    <lineage>
        <taxon>Eukaryota</taxon>
        <taxon>Fungi</taxon>
        <taxon>Dikarya</taxon>
        <taxon>Basidiomycota</taxon>
        <taxon>Agaricomycotina</taxon>
        <taxon>Agaricomycetes</taxon>
        <taxon>Agaricomycetidae</taxon>
        <taxon>Agaricales</taxon>
        <taxon>Agaricineae</taxon>
        <taxon>Psathyrellaceae</taxon>
        <taxon>Coprinopsis</taxon>
    </lineage>
</organism>
<sequence>WCKILDSLLEPFLDYTSRTMGQDLQSPGPLRPRCRQPAGQCMVKTHSILCLLQGKFEERLMEYCSCEHLCSVLVRHGLFPTSLLAPRLAISVHLLDFYQASFERSCDAINAFAATCKTRSITPAVQWYDNLLVLVDKTMDAALKMADNKVQRAKVRENAPTNDNSGAIDPDSNQTVKPEEECDWVLQHRCPACFSGNIFGLSLDDRGGDIHVSIDGNFNHRHIRREGNTQQYFQPEYYLPKDYVDEVGDHLDLLRKKTPKSVKPKVPDAAVDECEDGHIAASGKKVKTSTKIYDDTGTMALVCRHDIPIFLANIDTPGEQQKYAVALIKKLYSMAPKTATVLVFYDIGCVLDRTFARVSIAYPSDITSRLAFVTSAMHAYAHQWACQLYYNPRLRNSTGLSDGEGTD</sequence>
<feature type="non-terminal residue" evidence="2">
    <location>
        <position position="407"/>
    </location>
</feature>
<name>A0A5C3L7V7_COPMA</name>
<dbReference type="PANTHER" id="PTHR33096:SF1">
    <property type="entry name" value="CXC1-LIKE CYSTEINE CLUSTER ASSOCIATED WITH KDZ TRANSPOSASES DOMAIN-CONTAINING PROTEIN"/>
    <property type="match status" value="1"/>
</dbReference>
<reference evidence="2 3" key="1">
    <citation type="journal article" date="2019" name="Nat. Ecol. Evol.">
        <title>Megaphylogeny resolves global patterns of mushroom evolution.</title>
        <authorList>
            <person name="Varga T."/>
            <person name="Krizsan K."/>
            <person name="Foldi C."/>
            <person name="Dima B."/>
            <person name="Sanchez-Garcia M."/>
            <person name="Sanchez-Ramirez S."/>
            <person name="Szollosi G.J."/>
            <person name="Szarkandi J.G."/>
            <person name="Papp V."/>
            <person name="Albert L."/>
            <person name="Andreopoulos W."/>
            <person name="Angelini C."/>
            <person name="Antonin V."/>
            <person name="Barry K.W."/>
            <person name="Bougher N.L."/>
            <person name="Buchanan P."/>
            <person name="Buyck B."/>
            <person name="Bense V."/>
            <person name="Catcheside P."/>
            <person name="Chovatia M."/>
            <person name="Cooper J."/>
            <person name="Damon W."/>
            <person name="Desjardin D."/>
            <person name="Finy P."/>
            <person name="Geml J."/>
            <person name="Haridas S."/>
            <person name="Hughes K."/>
            <person name="Justo A."/>
            <person name="Karasinski D."/>
            <person name="Kautmanova I."/>
            <person name="Kiss B."/>
            <person name="Kocsube S."/>
            <person name="Kotiranta H."/>
            <person name="LaButti K.M."/>
            <person name="Lechner B.E."/>
            <person name="Liimatainen K."/>
            <person name="Lipzen A."/>
            <person name="Lukacs Z."/>
            <person name="Mihaltcheva S."/>
            <person name="Morgado L.N."/>
            <person name="Niskanen T."/>
            <person name="Noordeloos M.E."/>
            <person name="Ohm R.A."/>
            <person name="Ortiz-Santana B."/>
            <person name="Ovrebo C."/>
            <person name="Racz N."/>
            <person name="Riley R."/>
            <person name="Savchenko A."/>
            <person name="Shiryaev A."/>
            <person name="Soop K."/>
            <person name="Spirin V."/>
            <person name="Szebenyi C."/>
            <person name="Tomsovsky M."/>
            <person name="Tulloss R.E."/>
            <person name="Uehling J."/>
            <person name="Grigoriev I.V."/>
            <person name="Vagvolgyi C."/>
            <person name="Papp T."/>
            <person name="Martin F.M."/>
            <person name="Miettinen O."/>
            <person name="Hibbett D.S."/>
            <person name="Nagy L.G."/>
        </authorList>
    </citation>
    <scope>NUCLEOTIDE SEQUENCE [LARGE SCALE GENOMIC DNA]</scope>
    <source>
        <strain evidence="2 3">CBS 121175</strain>
    </source>
</reference>
<protein>
    <recommendedName>
        <fullName evidence="4">CxC1-like cysteine cluster associated with KDZ transposases domain-containing protein</fullName>
    </recommendedName>
</protein>
<feature type="region of interest" description="Disordered" evidence="1">
    <location>
        <begin position="155"/>
        <end position="175"/>
    </location>
</feature>
<evidence type="ECO:0008006" key="4">
    <source>
        <dbReference type="Google" id="ProtNLM"/>
    </source>
</evidence>
<evidence type="ECO:0000256" key="1">
    <source>
        <dbReference type="SAM" id="MobiDB-lite"/>
    </source>
</evidence>
<evidence type="ECO:0000313" key="2">
    <source>
        <dbReference type="EMBL" id="TFK24338.1"/>
    </source>
</evidence>
<dbReference type="Pfam" id="PF18758">
    <property type="entry name" value="KDZ"/>
    <property type="match status" value="1"/>
</dbReference>
<evidence type="ECO:0000313" key="3">
    <source>
        <dbReference type="Proteomes" id="UP000307440"/>
    </source>
</evidence>
<accession>A0A5C3L7V7</accession>
<dbReference type="InterPro" id="IPR040521">
    <property type="entry name" value="KDZ"/>
</dbReference>
<feature type="non-terminal residue" evidence="2">
    <location>
        <position position="1"/>
    </location>
</feature>
<dbReference type="EMBL" id="ML210202">
    <property type="protein sequence ID" value="TFK24338.1"/>
    <property type="molecule type" value="Genomic_DNA"/>
</dbReference>
<dbReference type="AlphaFoldDB" id="A0A5C3L7V7"/>
<dbReference type="Proteomes" id="UP000307440">
    <property type="component" value="Unassembled WGS sequence"/>
</dbReference>
<dbReference type="STRING" id="230819.A0A5C3L7V7"/>
<proteinExistence type="predicted"/>
<gene>
    <name evidence="2" type="ORF">FA15DRAFT_557774</name>
</gene>
<dbReference type="OrthoDB" id="3253684at2759"/>